<proteinExistence type="predicted"/>
<sequence>MREVDYQDERGRKYRVRLPDGVPDSDADKGVPIGPPDVVDELGLPDIFATRLHNALFQHGLWNVNIVRKRPKILFSILQQTLKVDVQLLMEAFRKLEKG</sequence>
<protein>
    <submittedName>
        <fullName evidence="1">Uncharacterized protein</fullName>
    </submittedName>
</protein>
<name>A0A0F9LB86_9ZZZZ</name>
<comment type="caution">
    <text evidence="1">The sequence shown here is derived from an EMBL/GenBank/DDBJ whole genome shotgun (WGS) entry which is preliminary data.</text>
</comment>
<gene>
    <name evidence="1" type="ORF">LCGC14_1236270</name>
</gene>
<accession>A0A0F9LB86</accession>
<dbReference type="EMBL" id="LAZR01006643">
    <property type="protein sequence ID" value="KKM90673.1"/>
    <property type="molecule type" value="Genomic_DNA"/>
</dbReference>
<reference evidence="1" key="1">
    <citation type="journal article" date="2015" name="Nature">
        <title>Complex archaea that bridge the gap between prokaryotes and eukaryotes.</title>
        <authorList>
            <person name="Spang A."/>
            <person name="Saw J.H."/>
            <person name="Jorgensen S.L."/>
            <person name="Zaremba-Niedzwiedzka K."/>
            <person name="Martijn J."/>
            <person name="Lind A.E."/>
            <person name="van Eijk R."/>
            <person name="Schleper C."/>
            <person name="Guy L."/>
            <person name="Ettema T.J."/>
        </authorList>
    </citation>
    <scope>NUCLEOTIDE SEQUENCE</scope>
</reference>
<dbReference type="AlphaFoldDB" id="A0A0F9LB86"/>
<organism evidence="1">
    <name type="scientific">marine sediment metagenome</name>
    <dbReference type="NCBI Taxonomy" id="412755"/>
    <lineage>
        <taxon>unclassified sequences</taxon>
        <taxon>metagenomes</taxon>
        <taxon>ecological metagenomes</taxon>
    </lineage>
</organism>
<evidence type="ECO:0000313" key="1">
    <source>
        <dbReference type="EMBL" id="KKM90673.1"/>
    </source>
</evidence>